<dbReference type="AlphaFoldDB" id="A0A117NIE2"/>
<gene>
    <name evidence="1" type="ORF">ABT39_MTgene3035</name>
</gene>
<dbReference type="EMBL" id="LKAM01000002">
    <property type="protein sequence ID" value="KUM49808.1"/>
    <property type="molecule type" value="Genomic_DNA"/>
</dbReference>
<organism evidence="1">
    <name type="scientific">Picea glauca</name>
    <name type="common">White spruce</name>
    <name type="synonym">Pinus glauca</name>
    <dbReference type="NCBI Taxonomy" id="3330"/>
    <lineage>
        <taxon>Eukaryota</taxon>
        <taxon>Viridiplantae</taxon>
        <taxon>Streptophyta</taxon>
        <taxon>Embryophyta</taxon>
        <taxon>Tracheophyta</taxon>
        <taxon>Spermatophyta</taxon>
        <taxon>Pinopsida</taxon>
        <taxon>Pinidae</taxon>
        <taxon>Conifers I</taxon>
        <taxon>Pinales</taxon>
        <taxon>Pinaceae</taxon>
        <taxon>Picea</taxon>
    </lineage>
</organism>
<keyword evidence="1" id="KW-0496">Mitochondrion</keyword>
<evidence type="ECO:0000313" key="1">
    <source>
        <dbReference type="EMBL" id="KUM49808.1"/>
    </source>
</evidence>
<comment type="caution">
    <text evidence="1">The sequence shown here is derived from an EMBL/GenBank/DDBJ whole genome shotgun (WGS) entry which is preliminary data.</text>
</comment>
<geneLocation type="mitochondrion" evidence="1"/>
<proteinExistence type="predicted"/>
<accession>A0A117NIE2</accession>
<sequence>MRLKRIEVHSPSGMKRALLRSTYYLATLEKVGLEWIGLQFSPPLLLSIPDSDWNEDTDRDTLKEIEQRKGYHQQGAITKFLPWNVRTQEGDSS</sequence>
<name>A0A117NIE2_PICGL</name>
<protein>
    <submittedName>
        <fullName evidence="1">Uncharacterized protein</fullName>
    </submittedName>
</protein>
<reference evidence="1" key="1">
    <citation type="journal article" date="2015" name="Genome Biol. Evol.">
        <title>Organellar Genomes of White Spruce (Picea glauca): Assembly and Annotation.</title>
        <authorList>
            <person name="Jackman S.D."/>
            <person name="Warren R.L."/>
            <person name="Gibb E.A."/>
            <person name="Vandervalk B.P."/>
            <person name="Mohamadi H."/>
            <person name="Chu J."/>
            <person name="Raymond A."/>
            <person name="Pleasance S."/>
            <person name="Coope R."/>
            <person name="Wildung M.R."/>
            <person name="Ritland C.E."/>
            <person name="Bousquet J."/>
            <person name="Jones S.J."/>
            <person name="Bohlmann J."/>
            <person name="Birol I."/>
        </authorList>
    </citation>
    <scope>NUCLEOTIDE SEQUENCE [LARGE SCALE GENOMIC DNA]</scope>
    <source>
        <tissue evidence="1">Flushing bud</tissue>
    </source>
</reference>